<gene>
    <name evidence="6" type="ORF">F4692_000457</name>
</gene>
<feature type="transmembrane region" description="Helical" evidence="5">
    <location>
        <begin position="55"/>
        <end position="82"/>
    </location>
</feature>
<keyword evidence="3 5" id="KW-1133">Transmembrane helix</keyword>
<evidence type="ECO:0000256" key="5">
    <source>
        <dbReference type="SAM" id="Phobius"/>
    </source>
</evidence>
<keyword evidence="2 5" id="KW-0812">Transmembrane</keyword>
<reference evidence="6 7" key="1">
    <citation type="submission" date="2020-07" db="EMBL/GenBank/DDBJ databases">
        <authorList>
            <person name="Partida-Martinez L."/>
            <person name="Huntemann M."/>
            <person name="Clum A."/>
            <person name="Wang J."/>
            <person name="Palaniappan K."/>
            <person name="Ritter S."/>
            <person name="Chen I.-M."/>
            <person name="Stamatis D."/>
            <person name="Reddy T."/>
            <person name="O'Malley R."/>
            <person name="Daum C."/>
            <person name="Shapiro N."/>
            <person name="Ivanova N."/>
            <person name="Kyrpides N."/>
            <person name="Woyke T."/>
        </authorList>
    </citation>
    <scope>NUCLEOTIDE SEQUENCE [LARGE SCALE GENOMIC DNA]</scope>
    <source>
        <strain evidence="6 7">AT2.17</strain>
    </source>
</reference>
<dbReference type="GO" id="GO:0016020">
    <property type="term" value="C:membrane"/>
    <property type="evidence" value="ECO:0007669"/>
    <property type="project" value="UniProtKB-SubCell"/>
</dbReference>
<evidence type="ECO:0000256" key="3">
    <source>
        <dbReference type="ARBA" id="ARBA00022989"/>
    </source>
</evidence>
<comment type="subcellular location">
    <subcellularLocation>
        <location evidence="1">Membrane</location>
        <topology evidence="1">Multi-pass membrane protein</topology>
    </subcellularLocation>
</comment>
<reference evidence="6 7" key="2">
    <citation type="submission" date="2020-08" db="EMBL/GenBank/DDBJ databases">
        <title>The Agave Microbiome: Exploring the role of microbial communities in plant adaptations to desert environments.</title>
        <authorList>
            <person name="Partida-Martinez L.P."/>
        </authorList>
    </citation>
    <scope>NUCLEOTIDE SEQUENCE [LARGE SCALE GENOMIC DNA]</scope>
    <source>
        <strain evidence="6 7">AT2.17</strain>
    </source>
</reference>
<evidence type="ECO:0000256" key="1">
    <source>
        <dbReference type="ARBA" id="ARBA00004141"/>
    </source>
</evidence>
<dbReference type="Pfam" id="PF13564">
    <property type="entry name" value="DoxX_2"/>
    <property type="match status" value="1"/>
</dbReference>
<protein>
    <recommendedName>
        <fullName evidence="8">DoxX family protein</fullName>
    </recommendedName>
</protein>
<evidence type="ECO:0000256" key="2">
    <source>
        <dbReference type="ARBA" id="ARBA00022692"/>
    </source>
</evidence>
<comment type="caution">
    <text evidence="6">The sequence shown here is derived from an EMBL/GenBank/DDBJ whole genome shotgun (WGS) entry which is preliminary data.</text>
</comment>
<organism evidence="6 7">
    <name type="scientific">Nocardioides cavernae</name>
    <dbReference type="NCBI Taxonomy" id="1921566"/>
    <lineage>
        <taxon>Bacteria</taxon>
        <taxon>Bacillati</taxon>
        <taxon>Actinomycetota</taxon>
        <taxon>Actinomycetes</taxon>
        <taxon>Propionibacteriales</taxon>
        <taxon>Nocardioidaceae</taxon>
        <taxon>Nocardioides</taxon>
    </lineage>
</organism>
<dbReference type="RefSeq" id="WP_179618018.1">
    <property type="nucleotide sequence ID" value="NZ_JACCBW010000001.1"/>
</dbReference>
<dbReference type="Proteomes" id="UP000549911">
    <property type="component" value="Unassembled WGS sequence"/>
</dbReference>
<keyword evidence="4 5" id="KW-0472">Membrane</keyword>
<evidence type="ECO:0000313" key="6">
    <source>
        <dbReference type="EMBL" id="NYE35353.1"/>
    </source>
</evidence>
<dbReference type="EMBL" id="JACCBW010000001">
    <property type="protein sequence ID" value="NYE35353.1"/>
    <property type="molecule type" value="Genomic_DNA"/>
</dbReference>
<evidence type="ECO:0000256" key="4">
    <source>
        <dbReference type="ARBA" id="ARBA00023136"/>
    </source>
</evidence>
<accession>A0A7Y9KS18</accession>
<name>A0A7Y9KS18_9ACTN</name>
<dbReference type="AlphaFoldDB" id="A0A7Y9KS18"/>
<feature type="transmembrane region" description="Helical" evidence="5">
    <location>
        <begin position="94"/>
        <end position="115"/>
    </location>
</feature>
<proteinExistence type="predicted"/>
<evidence type="ECO:0000313" key="7">
    <source>
        <dbReference type="Proteomes" id="UP000549911"/>
    </source>
</evidence>
<evidence type="ECO:0008006" key="8">
    <source>
        <dbReference type="Google" id="ProtNLM"/>
    </source>
</evidence>
<sequence>MPALPDPAWPVVVLAAIQAADAAMCVRPVGFVRGCLEDVGFPRSLWVVLTWVKGLAATGLLAGLVVPCLAFVTSAALVVYFAAAIGMHVRARDFGSNLFVNATSMLVICVGVWLWCTW</sequence>
<dbReference type="InterPro" id="IPR032808">
    <property type="entry name" value="DoxX"/>
</dbReference>
<keyword evidence="7" id="KW-1185">Reference proteome</keyword>